<keyword evidence="2" id="KW-1185">Reference proteome</keyword>
<dbReference type="Proteomes" id="UP000510686">
    <property type="component" value="Chromosome 7"/>
</dbReference>
<accession>A0A7D5YZG5</accession>
<proteinExistence type="predicted"/>
<dbReference type="OrthoDB" id="4469903at2759"/>
<reference evidence="1 2" key="1">
    <citation type="submission" date="2020-07" db="EMBL/GenBank/DDBJ databases">
        <title>Telomere length de novo assembly of all 7 chromosomes of the fungus, Metarhizium brunneum, using a novel assembly pipeline.</title>
        <authorList>
            <person name="Saud z."/>
            <person name="Kortsinoglou A."/>
            <person name="Kouvelis V.N."/>
            <person name="Butt T.M."/>
        </authorList>
    </citation>
    <scope>NUCLEOTIDE SEQUENCE [LARGE SCALE GENOMIC DNA]</scope>
    <source>
        <strain evidence="1 2">4556</strain>
    </source>
</reference>
<protein>
    <submittedName>
        <fullName evidence="1">Uncharacterized protein</fullName>
    </submittedName>
</protein>
<evidence type="ECO:0000313" key="1">
    <source>
        <dbReference type="EMBL" id="QLI74582.1"/>
    </source>
</evidence>
<dbReference type="RefSeq" id="XP_014543701.1">
    <property type="nucleotide sequence ID" value="XM_014688215.1"/>
</dbReference>
<dbReference type="EMBL" id="CP058938">
    <property type="protein sequence ID" value="QLI74582.1"/>
    <property type="molecule type" value="Genomic_DNA"/>
</dbReference>
<gene>
    <name evidence="1" type="ORF">G6M90_00g111660</name>
</gene>
<dbReference type="AlphaFoldDB" id="A0A7D5YZG5"/>
<name>A0A7D5YZG5_9HYPO</name>
<sequence length="171" mass="18306">MSAGSCCQSAAPFCAFAECVDCRVGNDVYTYNQARCHIGSLNACRIGADAECCLGAGGGATCAANWFLGSGPAFKIVGTGFPDSKKTFGRNVNQSPPLDCGAVVEPNHYRFMDSNGARHDIYLPKGTFQSAVAYVMNGNLDELIKFPVWADQHYAADDCVRVKNEDTVIEK</sequence>
<evidence type="ECO:0000313" key="2">
    <source>
        <dbReference type="Proteomes" id="UP000510686"/>
    </source>
</evidence>
<dbReference type="KEGG" id="mbrn:26243088"/>
<dbReference type="GeneID" id="26243088"/>
<organism evidence="1 2">
    <name type="scientific">Metarhizium brunneum</name>
    <dbReference type="NCBI Taxonomy" id="500148"/>
    <lineage>
        <taxon>Eukaryota</taxon>
        <taxon>Fungi</taxon>
        <taxon>Dikarya</taxon>
        <taxon>Ascomycota</taxon>
        <taxon>Pezizomycotina</taxon>
        <taxon>Sordariomycetes</taxon>
        <taxon>Hypocreomycetidae</taxon>
        <taxon>Hypocreales</taxon>
        <taxon>Clavicipitaceae</taxon>
        <taxon>Metarhizium</taxon>
    </lineage>
</organism>